<name>X1PJC5_9ZZZZ</name>
<proteinExistence type="predicted"/>
<accession>X1PJC5</accession>
<feature type="non-terminal residue" evidence="1">
    <location>
        <position position="1"/>
    </location>
</feature>
<gene>
    <name evidence="1" type="ORF">S06H3_52221</name>
</gene>
<reference evidence="1" key="1">
    <citation type="journal article" date="2014" name="Front. Microbiol.">
        <title>High frequency of phylogenetically diverse reductive dehalogenase-homologous genes in deep subseafloor sedimentary metagenomes.</title>
        <authorList>
            <person name="Kawai M."/>
            <person name="Futagami T."/>
            <person name="Toyoda A."/>
            <person name="Takaki Y."/>
            <person name="Nishi S."/>
            <person name="Hori S."/>
            <person name="Arai W."/>
            <person name="Tsubouchi T."/>
            <person name="Morono Y."/>
            <person name="Uchiyama I."/>
            <person name="Ito T."/>
            <person name="Fujiyama A."/>
            <person name="Inagaki F."/>
            <person name="Takami H."/>
        </authorList>
    </citation>
    <scope>NUCLEOTIDE SEQUENCE</scope>
    <source>
        <strain evidence="1">Expedition CK06-06</strain>
    </source>
</reference>
<evidence type="ECO:0000313" key="1">
    <source>
        <dbReference type="EMBL" id="GAI42616.1"/>
    </source>
</evidence>
<organism evidence="1">
    <name type="scientific">marine sediment metagenome</name>
    <dbReference type="NCBI Taxonomy" id="412755"/>
    <lineage>
        <taxon>unclassified sequences</taxon>
        <taxon>metagenomes</taxon>
        <taxon>ecological metagenomes</taxon>
    </lineage>
</organism>
<evidence type="ECO:0008006" key="2">
    <source>
        <dbReference type="Google" id="ProtNLM"/>
    </source>
</evidence>
<sequence>GHKWHPRKPVKPKVCPKCKSPYWDMEKTK</sequence>
<dbReference type="AlphaFoldDB" id="X1PJC5"/>
<comment type="caution">
    <text evidence="1">The sequence shown here is derived from an EMBL/GenBank/DDBJ whole genome shotgun (WGS) entry which is preliminary data.</text>
</comment>
<dbReference type="EMBL" id="BARV01033197">
    <property type="protein sequence ID" value="GAI42616.1"/>
    <property type="molecule type" value="Genomic_DNA"/>
</dbReference>
<protein>
    <recommendedName>
        <fullName evidence="2">Rubredoxin-like domain-containing protein</fullName>
    </recommendedName>
</protein>